<dbReference type="Proteomes" id="UP000011744">
    <property type="component" value="Unassembled WGS sequence"/>
</dbReference>
<organism evidence="2 3">
    <name type="scientific">Paramagnetospirillum caucaseum</name>
    <dbReference type="NCBI Taxonomy" id="1244869"/>
    <lineage>
        <taxon>Bacteria</taxon>
        <taxon>Pseudomonadati</taxon>
        <taxon>Pseudomonadota</taxon>
        <taxon>Alphaproteobacteria</taxon>
        <taxon>Rhodospirillales</taxon>
        <taxon>Magnetospirillaceae</taxon>
        <taxon>Paramagnetospirillum</taxon>
    </lineage>
</organism>
<dbReference type="PATRIC" id="fig|1244869.3.peg.4079"/>
<dbReference type="STRING" id="1244869.H261_20562"/>
<feature type="domain" description="GIY-YIG" evidence="1">
    <location>
        <begin position="7"/>
        <end position="99"/>
    </location>
</feature>
<proteinExistence type="predicted"/>
<keyword evidence="3" id="KW-1185">Reference proteome</keyword>
<evidence type="ECO:0000313" key="2">
    <source>
        <dbReference type="EMBL" id="EME68011.1"/>
    </source>
</evidence>
<sequence>MLRLKFRTFYTYVLRRPNGEPFYVGKGIGFRVLNHEVEADGDKGSYKLNIIRQIRLTGAEILYEIDLFHPDEVTALERERELIRKIGRADFGLGPLTNLTDGGEGATNLSPISKEKHRTTLSGISGEGGERDIVNTYFHGLHPAAIGIASIPVKPLSEFKPNKARGNTKPESRKAFLRQALALLASIRAHGVTPVAIGSRIPRRFVANDVPAIIENGVLSRMLNSDIVRVETGHRPDEEVLVLTERGFHELSAAL</sequence>
<evidence type="ECO:0000259" key="1">
    <source>
        <dbReference type="PROSITE" id="PS50164"/>
    </source>
</evidence>
<protein>
    <recommendedName>
        <fullName evidence="1">GIY-YIG domain-containing protein</fullName>
    </recommendedName>
</protein>
<reference evidence="2 3" key="1">
    <citation type="journal article" date="2014" name="Genome Announc.">
        <title>Draft Genome Sequence of Magnetospirillum sp. Strain SO-1, a Freshwater Magnetotactic Bacterium Isolated from the Ol'khovka River, Russia.</title>
        <authorList>
            <person name="Grouzdev D.S."/>
            <person name="Dziuba M.V."/>
            <person name="Sukhacheva M.S."/>
            <person name="Mardanov A.V."/>
            <person name="Beletskiy A.V."/>
            <person name="Kuznetsov B.B."/>
            <person name="Skryabin K.G."/>
        </authorList>
    </citation>
    <scope>NUCLEOTIDE SEQUENCE [LARGE SCALE GENOMIC DNA]</scope>
    <source>
        <strain evidence="2 3">SO-1</strain>
    </source>
</reference>
<accession>M2Y4I8</accession>
<evidence type="ECO:0000313" key="3">
    <source>
        <dbReference type="Proteomes" id="UP000011744"/>
    </source>
</evidence>
<dbReference type="AlphaFoldDB" id="M2Y4I8"/>
<dbReference type="PROSITE" id="PS50164">
    <property type="entry name" value="GIY_YIG"/>
    <property type="match status" value="1"/>
</dbReference>
<dbReference type="CDD" id="cd10440">
    <property type="entry name" value="GIY-YIG_COG3680"/>
    <property type="match status" value="1"/>
</dbReference>
<name>M2Y4I8_9PROT</name>
<gene>
    <name evidence="2" type="ORF">H261_20562</name>
</gene>
<comment type="caution">
    <text evidence="2">The sequence shown here is derived from an EMBL/GenBank/DDBJ whole genome shotgun (WGS) entry which is preliminary data.</text>
</comment>
<dbReference type="EMBL" id="AONQ01000088">
    <property type="protein sequence ID" value="EME68011.1"/>
    <property type="molecule type" value="Genomic_DNA"/>
</dbReference>
<dbReference type="InterPro" id="IPR000305">
    <property type="entry name" value="GIY-YIG_endonuc"/>
</dbReference>